<dbReference type="SUPFAM" id="SSF58087">
    <property type="entry name" value="Variant surface glycoprotein (N-terminal domain)"/>
    <property type="match status" value="1"/>
</dbReference>
<dbReference type="GO" id="GO:0098552">
    <property type="term" value="C:side of membrane"/>
    <property type="evidence" value="ECO:0007669"/>
    <property type="project" value="UniProtKB-KW"/>
</dbReference>
<proteinExistence type="predicted"/>
<keyword evidence="5" id="KW-0325">Glycoprotein</keyword>
<dbReference type="Gene3D" id="3.90.150.10">
    <property type="entry name" value="Variant Surface Glycoprotein, subunit A domain 1"/>
    <property type="match status" value="1"/>
</dbReference>
<organism evidence="8">
    <name type="scientific">Trypanosoma brucei</name>
    <dbReference type="NCBI Taxonomy" id="5691"/>
    <lineage>
        <taxon>Eukaryota</taxon>
        <taxon>Discoba</taxon>
        <taxon>Euglenozoa</taxon>
        <taxon>Kinetoplastea</taxon>
        <taxon>Metakinetoplastina</taxon>
        <taxon>Trypanosomatida</taxon>
        <taxon>Trypanosomatidae</taxon>
        <taxon>Trypanosoma</taxon>
    </lineage>
</organism>
<evidence type="ECO:0000256" key="5">
    <source>
        <dbReference type="ARBA" id="ARBA00023180"/>
    </source>
</evidence>
<evidence type="ECO:0000313" key="8">
    <source>
        <dbReference type="EMBL" id="APD74336.1"/>
    </source>
</evidence>
<keyword evidence="6" id="KW-0449">Lipoprotein</keyword>
<dbReference type="InterPro" id="IPR001812">
    <property type="entry name" value="Trypano_VSG_A_N_dom"/>
</dbReference>
<accession>A0A1J0R952</accession>
<feature type="domain" description="Trypanosome variant surface glycoprotein A-type N-terminal" evidence="7">
    <location>
        <begin position="11"/>
        <end position="281"/>
    </location>
</feature>
<dbReference type="GO" id="GO:0042783">
    <property type="term" value="P:symbiont-mediated evasion of host immune response"/>
    <property type="evidence" value="ECO:0007669"/>
    <property type="project" value="InterPro"/>
</dbReference>
<comment type="subcellular location">
    <subcellularLocation>
        <location evidence="1">Cell membrane</location>
        <topology evidence="1">Lipid-anchor</topology>
        <topology evidence="1">GPI-anchor</topology>
    </subcellularLocation>
</comment>
<evidence type="ECO:0000256" key="3">
    <source>
        <dbReference type="ARBA" id="ARBA00022622"/>
    </source>
</evidence>
<dbReference type="Gene3D" id="1.10.470.10">
    <property type="entry name" value="Variant Surface Glycoprotein, subunit A, domain 2"/>
    <property type="match status" value="1"/>
</dbReference>
<name>A0A1J0R952_9TRYP</name>
<dbReference type="GO" id="GO:0005886">
    <property type="term" value="C:plasma membrane"/>
    <property type="evidence" value="ECO:0007669"/>
    <property type="project" value="UniProtKB-SubCell"/>
</dbReference>
<dbReference type="Pfam" id="PF00913">
    <property type="entry name" value="Trypan_glycop"/>
    <property type="match status" value="1"/>
</dbReference>
<evidence type="ECO:0000256" key="4">
    <source>
        <dbReference type="ARBA" id="ARBA00023136"/>
    </source>
</evidence>
<dbReference type="EMBL" id="KX700380">
    <property type="protein sequence ID" value="APD74336.1"/>
    <property type="molecule type" value="Genomic_DNA"/>
</dbReference>
<evidence type="ECO:0000256" key="2">
    <source>
        <dbReference type="ARBA" id="ARBA00022475"/>
    </source>
</evidence>
<keyword evidence="3" id="KW-0336">GPI-anchor</keyword>
<reference evidence="8" key="1">
    <citation type="submission" date="2016-08" db="EMBL/GenBank/DDBJ databases">
        <title>VSG repertoire of Trypanosoma brucei EATRO 1125.</title>
        <authorList>
            <person name="Cross G.A."/>
        </authorList>
    </citation>
    <scope>NUCLEOTIDE SEQUENCE</scope>
    <source>
        <strain evidence="8">EATRO 1125</strain>
    </source>
</reference>
<keyword evidence="2" id="KW-1003">Cell membrane</keyword>
<protein>
    <submittedName>
        <fullName evidence="8">Variant surface glycoprotein 1125.2928</fullName>
    </submittedName>
</protein>
<evidence type="ECO:0000256" key="6">
    <source>
        <dbReference type="ARBA" id="ARBA00023288"/>
    </source>
</evidence>
<dbReference type="AlphaFoldDB" id="A0A1J0R952"/>
<evidence type="ECO:0000259" key="7">
    <source>
        <dbReference type="Pfam" id="PF00913"/>
    </source>
</evidence>
<evidence type="ECO:0000256" key="1">
    <source>
        <dbReference type="ARBA" id="ARBA00004609"/>
    </source>
</evidence>
<sequence length="284" mass="30445">MQQPANSDKTELSKLLRALVYNLENDTEPAKPGEKMIWSHFAEQTAGTIDCYKGDKPAKLITAVRDAARAGGAILDRIETQHTISTITHDCLSPNDAGGPPATGNTNLQSMEAKCVSDWTAVKPKKEATVAVSHVGLQGELSRNNAHSELSNGDHKCNSNSADIAVKLLHGDTGTSLAANNPKLVAEIFKLTDNGITTEGLANVAAKQQTNPYVYHIVQAVKASEETITLEDVSTLYKAKPSNSPKSVARVHFLGTIHTDTTRDTDVPDKIQTAFGSPEEYTAI</sequence>
<keyword evidence="4" id="KW-0472">Membrane</keyword>